<evidence type="ECO:0000256" key="3">
    <source>
        <dbReference type="ARBA" id="ARBA00022692"/>
    </source>
</evidence>
<dbReference type="PANTHER" id="PTHR30572">
    <property type="entry name" value="MEMBRANE COMPONENT OF TRANSPORTER-RELATED"/>
    <property type="match status" value="1"/>
</dbReference>
<feature type="domain" description="MacB-like periplasmic core" evidence="9">
    <location>
        <begin position="18"/>
        <end position="243"/>
    </location>
</feature>
<reference evidence="11" key="1">
    <citation type="journal article" date="2019" name="Int. J. Syst. Evol. Microbiol.">
        <title>The Global Catalogue of Microorganisms (GCM) 10K type strain sequencing project: providing services to taxonomists for standard genome sequencing and annotation.</title>
        <authorList>
            <consortium name="The Broad Institute Genomics Platform"/>
            <consortium name="The Broad Institute Genome Sequencing Center for Infectious Disease"/>
            <person name="Wu L."/>
            <person name="Ma J."/>
        </authorList>
    </citation>
    <scope>NUCLEOTIDE SEQUENCE [LARGE SCALE GENOMIC DNA]</scope>
    <source>
        <strain evidence="11">DT43</strain>
    </source>
</reference>
<keyword evidence="3 7" id="KW-0812">Transmembrane</keyword>
<evidence type="ECO:0000313" key="10">
    <source>
        <dbReference type="EMBL" id="MFC5630548.1"/>
    </source>
</evidence>
<organism evidence="10 11">
    <name type="scientific">Streptococcus caledonicus</name>
    <dbReference type="NCBI Taxonomy" id="2614158"/>
    <lineage>
        <taxon>Bacteria</taxon>
        <taxon>Bacillati</taxon>
        <taxon>Bacillota</taxon>
        <taxon>Bacilli</taxon>
        <taxon>Lactobacillales</taxon>
        <taxon>Streptococcaceae</taxon>
        <taxon>Streptococcus</taxon>
    </lineage>
</organism>
<evidence type="ECO:0000259" key="9">
    <source>
        <dbReference type="Pfam" id="PF12704"/>
    </source>
</evidence>
<evidence type="ECO:0000256" key="6">
    <source>
        <dbReference type="ARBA" id="ARBA00038076"/>
    </source>
</evidence>
<keyword evidence="4 7" id="KW-1133">Transmembrane helix</keyword>
<gene>
    <name evidence="10" type="ORF">ACFPQ3_02810</name>
</gene>
<comment type="caution">
    <text evidence="10">The sequence shown here is derived from an EMBL/GenBank/DDBJ whole genome shotgun (WGS) entry which is preliminary data.</text>
</comment>
<evidence type="ECO:0000256" key="1">
    <source>
        <dbReference type="ARBA" id="ARBA00004651"/>
    </source>
</evidence>
<feature type="transmembrane region" description="Helical" evidence="7">
    <location>
        <begin position="20"/>
        <end position="39"/>
    </location>
</feature>
<evidence type="ECO:0000256" key="2">
    <source>
        <dbReference type="ARBA" id="ARBA00022475"/>
    </source>
</evidence>
<name>A0ABW0UC14_9STRE</name>
<evidence type="ECO:0000256" key="4">
    <source>
        <dbReference type="ARBA" id="ARBA00022989"/>
    </source>
</evidence>
<feature type="transmembrane region" description="Helical" evidence="7">
    <location>
        <begin position="284"/>
        <end position="308"/>
    </location>
</feature>
<feature type="transmembrane region" description="Helical" evidence="7">
    <location>
        <begin position="328"/>
        <end position="353"/>
    </location>
</feature>
<dbReference type="PANTHER" id="PTHR30572:SF4">
    <property type="entry name" value="ABC TRANSPORTER PERMEASE YTRF"/>
    <property type="match status" value="1"/>
</dbReference>
<evidence type="ECO:0000313" key="11">
    <source>
        <dbReference type="Proteomes" id="UP001596110"/>
    </source>
</evidence>
<evidence type="ECO:0000256" key="7">
    <source>
        <dbReference type="SAM" id="Phobius"/>
    </source>
</evidence>
<dbReference type="Pfam" id="PF12704">
    <property type="entry name" value="MacB_PCD"/>
    <property type="match status" value="1"/>
</dbReference>
<keyword evidence="2" id="KW-1003">Cell membrane</keyword>
<keyword evidence="11" id="KW-1185">Reference proteome</keyword>
<feature type="transmembrane region" description="Helical" evidence="7">
    <location>
        <begin position="373"/>
        <end position="391"/>
    </location>
</feature>
<evidence type="ECO:0000256" key="5">
    <source>
        <dbReference type="ARBA" id="ARBA00023136"/>
    </source>
</evidence>
<dbReference type="RefSeq" id="WP_156806510.1">
    <property type="nucleotide sequence ID" value="NZ_JBHSOJ010000015.1"/>
</dbReference>
<comment type="subcellular location">
    <subcellularLocation>
        <location evidence="1">Cell membrane</location>
        <topology evidence="1">Multi-pass membrane protein</topology>
    </subcellularLocation>
</comment>
<protein>
    <submittedName>
        <fullName evidence="10">ABC transporter permease</fullName>
    </submittedName>
</protein>
<dbReference type="Pfam" id="PF02687">
    <property type="entry name" value="FtsX"/>
    <property type="match status" value="1"/>
</dbReference>
<evidence type="ECO:0000259" key="8">
    <source>
        <dbReference type="Pfam" id="PF02687"/>
    </source>
</evidence>
<dbReference type="InterPro" id="IPR003838">
    <property type="entry name" value="ABC3_permease_C"/>
</dbReference>
<comment type="similarity">
    <text evidence="6">Belongs to the ABC-4 integral membrane protein family.</text>
</comment>
<feature type="domain" description="ABC3 transporter permease C-terminal" evidence="8">
    <location>
        <begin position="287"/>
        <end position="401"/>
    </location>
</feature>
<dbReference type="EMBL" id="JBHSOJ010000015">
    <property type="protein sequence ID" value="MFC5630548.1"/>
    <property type="molecule type" value="Genomic_DNA"/>
</dbReference>
<sequence length="408" mass="44136">MENWKFAISSVLSHKMRSILTMLGIIIGVAAVVIIMGLGNAMKTSVTDSFTGDKKIVQLYYQPKGEEENPYAAFYGGTTMANTPIKDEWLQEIVDNIHGISAYYTTNNTGGSIYYGKKTIKNAQVTGVSADYFKIKEYDIIAGRAFKETDYQNFSRIIMLDTVMADELFGKGKYNNALNKVVNLDNKDYLVVGVFKTDVNVVGMYGLTGLAVMTNTQVAYEFGAPENDMIYFHVNDVTLSQELGKKAGAYLTRLSQVKDGEYTVADTTEILNEINTQFGIMTTVIGSIAGISLLVGGIGVMNIMLVSVTERTREIGLRKALGATRGKILTQFLIEAVVLTVLGGFIGLCLAYLAVGAMGNALQLPNASVSLDVAGVAIAFSAAIGIIFGLLPANKASKLDPIEALRYE</sequence>
<dbReference type="InterPro" id="IPR025857">
    <property type="entry name" value="MacB_PCD"/>
</dbReference>
<dbReference type="InterPro" id="IPR050250">
    <property type="entry name" value="Macrolide_Exporter_MacB"/>
</dbReference>
<accession>A0ABW0UC14</accession>
<dbReference type="Proteomes" id="UP001596110">
    <property type="component" value="Unassembled WGS sequence"/>
</dbReference>
<proteinExistence type="inferred from homology"/>
<keyword evidence="5 7" id="KW-0472">Membrane</keyword>